<organism evidence="1 2">
    <name type="scientific">Aquimarina aggregata</name>
    <dbReference type="NCBI Taxonomy" id="1642818"/>
    <lineage>
        <taxon>Bacteria</taxon>
        <taxon>Pseudomonadati</taxon>
        <taxon>Bacteroidota</taxon>
        <taxon>Flavobacteriia</taxon>
        <taxon>Flavobacteriales</taxon>
        <taxon>Flavobacteriaceae</taxon>
        <taxon>Aquimarina</taxon>
    </lineage>
</organism>
<dbReference type="AlphaFoldDB" id="A0A163D1D7"/>
<comment type="caution">
    <text evidence="1">The sequence shown here is derived from an EMBL/GenBank/DDBJ whole genome shotgun (WGS) entry which is preliminary data.</text>
</comment>
<name>A0A163D1D7_9FLAO</name>
<dbReference type="EMBL" id="LQRT01000001">
    <property type="protein sequence ID" value="KZS42923.1"/>
    <property type="molecule type" value="Genomic_DNA"/>
</dbReference>
<keyword evidence="2" id="KW-1185">Reference proteome</keyword>
<evidence type="ECO:0000313" key="1">
    <source>
        <dbReference type="EMBL" id="KZS42923.1"/>
    </source>
</evidence>
<dbReference type="Proteomes" id="UP000076715">
    <property type="component" value="Unassembled WGS sequence"/>
</dbReference>
<gene>
    <name evidence="1" type="ORF">AWE51_16300</name>
</gene>
<reference evidence="1 2" key="1">
    <citation type="submission" date="2016-01" db="EMBL/GenBank/DDBJ databases">
        <title>The draft genome sequence of Aquimarina sp. RZW4-3-2.</title>
        <authorList>
            <person name="Wang Y."/>
        </authorList>
    </citation>
    <scope>NUCLEOTIDE SEQUENCE [LARGE SCALE GENOMIC DNA]</scope>
    <source>
        <strain evidence="1 2">RZW4-3-2</strain>
    </source>
</reference>
<sequence>MKIYRAHKLLVLIAFILIGLLSFGQEDFDFKKFESFSLKDTIYIDLNGNNIMEKVYIKEIECRKLFIREEGSKPIFFGCGNKDGLDLLSEVEWVDQWCIVFDKQVKEVLFKEDGDIDKDTLFNLERPSIYIGKKEAGGGIITYKEGELYWIHQAD</sequence>
<accession>A0A163D1D7</accession>
<evidence type="ECO:0000313" key="2">
    <source>
        <dbReference type="Proteomes" id="UP000076715"/>
    </source>
</evidence>
<protein>
    <submittedName>
        <fullName evidence="1">Uncharacterized protein</fullName>
    </submittedName>
</protein>
<dbReference type="RefSeq" id="WP_066308211.1">
    <property type="nucleotide sequence ID" value="NZ_LQRT01000001.1"/>
</dbReference>
<dbReference type="OrthoDB" id="1442221at2"/>
<dbReference type="STRING" id="1642818.AWE51_16300"/>
<proteinExistence type="predicted"/>